<keyword evidence="4 6" id="KW-0653">Protein transport</keyword>
<dbReference type="InterPro" id="IPR005378">
    <property type="entry name" value="Vps35"/>
</dbReference>
<dbReference type="GO" id="GO:0005829">
    <property type="term" value="C:cytosol"/>
    <property type="evidence" value="ECO:0007669"/>
    <property type="project" value="GOC"/>
</dbReference>
<dbReference type="GO" id="GO:0005770">
    <property type="term" value="C:late endosome"/>
    <property type="evidence" value="ECO:0007669"/>
    <property type="project" value="TreeGrafter"/>
</dbReference>
<proteinExistence type="inferred from homology"/>
<comment type="similarity">
    <text evidence="2 6">Belongs to the VPS35 family.</text>
</comment>
<dbReference type="GO" id="GO:0042147">
    <property type="term" value="P:retrograde transport, endosome to Golgi"/>
    <property type="evidence" value="ECO:0007669"/>
    <property type="project" value="InterPro"/>
</dbReference>
<reference evidence="7" key="1">
    <citation type="submission" date="2021-01" db="EMBL/GenBank/DDBJ databases">
        <authorList>
            <person name="Corre E."/>
            <person name="Pelletier E."/>
            <person name="Niang G."/>
            <person name="Scheremetjew M."/>
            <person name="Finn R."/>
            <person name="Kale V."/>
            <person name="Holt S."/>
            <person name="Cochrane G."/>
            <person name="Meng A."/>
            <person name="Brown T."/>
            <person name="Cohen L."/>
        </authorList>
    </citation>
    <scope>NUCLEOTIDE SEQUENCE</scope>
    <source>
        <strain evidence="7">WS</strain>
    </source>
</reference>
<comment type="function">
    <text evidence="6">Plays a role in vesicular protein sorting.</text>
</comment>
<gene>
    <name evidence="7" type="ORF">PCOS0759_LOCUS3002</name>
</gene>
<evidence type="ECO:0000256" key="2">
    <source>
        <dbReference type="ARBA" id="ARBA00006536"/>
    </source>
</evidence>
<accession>A0A7S1KNC8</accession>
<evidence type="ECO:0000256" key="3">
    <source>
        <dbReference type="ARBA" id="ARBA00022448"/>
    </source>
</evidence>
<organism evidence="7">
    <name type="scientific">Percolomonas cosmopolitus</name>
    <dbReference type="NCBI Taxonomy" id="63605"/>
    <lineage>
        <taxon>Eukaryota</taxon>
        <taxon>Discoba</taxon>
        <taxon>Heterolobosea</taxon>
        <taxon>Tetramitia</taxon>
        <taxon>Eutetramitia</taxon>
        <taxon>Percolomonadidae</taxon>
        <taxon>Percolomonas</taxon>
    </lineage>
</organism>
<evidence type="ECO:0000256" key="4">
    <source>
        <dbReference type="ARBA" id="ARBA00022927"/>
    </source>
</evidence>
<keyword evidence="5" id="KW-0472">Membrane</keyword>
<evidence type="ECO:0000256" key="5">
    <source>
        <dbReference type="ARBA" id="ARBA00023136"/>
    </source>
</evidence>
<dbReference type="PANTHER" id="PTHR11099:SF0">
    <property type="entry name" value="VACUOLAR PROTEIN SORTING-ASSOCIATED PROTEIN 35"/>
    <property type="match status" value="1"/>
</dbReference>
<evidence type="ECO:0000313" key="7">
    <source>
        <dbReference type="EMBL" id="CAD9079762.1"/>
    </source>
</evidence>
<sequence length="761" mass="87624">MLSELRTTSLTPKNYYSLYLDIERKLQFIEDFFYQLLTKKNSPLKIHELYERVQYIGNIVPRLYLMITIGSLYIRLQEKPAEVLIQDLVEMCKGVQNPTRGLFLRLYMTHKLKDKLPDKSSVYGADYESTIKYLLTNFKDTVNLFCRLKGDWRGEKRERERSQLKSLIGQNLEGLSHLEALTTEVYRVQVLPVLLETIIKYKDVMSQEYLMLCVVSAFPDEFHLATLETLLDACTKLQYDVDLKTILIQLMDRLKAYARNFPQSVAMHGGVVTHTSGGEAADSSSSSFDIVALFSNFMRRIEKQKIDATDMLDIQNSLLGLSMTIHRNEVRFVNEIVDSLAEALPPVEKCLASTTIQEKIVSLLVDTILRSFDTVLSVLEINRFTNLMNLLNYENRKFVSNQLVIAVLQQDSKLSHWEHVSKFFALIDPLLRDQEDAPPSENASKESQQEFVEEQNRVALLVFQCQNEDTDILFRIYASVRKGFGRGGERRIQYTLVPLIYAYLQLVERVSGTGEQASGKKATPERILEYSVQTLQVLSKFAPALTLTLYLSGSLCSDRCSETAYTVEMLSQAFQLYETLDSAAQYHQFFNNILSTLCELRNLDEENFQTYTTKACQNAATLLHKPQQCKGAALCSTLFWPLKANPVLQDKEKALSRLQRSLKIVKECRKPQQLPLLVEILNVYLYHFEYDNDLITHKFINGLLDLIRENLEDARSDDFGRPEMDGKDVDLATVESFFEQTREHIRHKKEERPDKYAPIEV</sequence>
<protein>
    <recommendedName>
        <fullName evidence="6">Vacuolar protein sorting-associated protein 35</fullName>
    </recommendedName>
</protein>
<keyword evidence="3 6" id="KW-0813">Transport</keyword>
<dbReference type="PANTHER" id="PTHR11099">
    <property type="entry name" value="VACUOLAR SORTING PROTEIN 35"/>
    <property type="match status" value="1"/>
</dbReference>
<evidence type="ECO:0000256" key="6">
    <source>
        <dbReference type="PIRNR" id="PIRNR009375"/>
    </source>
</evidence>
<dbReference type="GO" id="GO:0006886">
    <property type="term" value="P:intracellular protein transport"/>
    <property type="evidence" value="ECO:0007669"/>
    <property type="project" value="TreeGrafter"/>
</dbReference>
<dbReference type="InterPro" id="IPR042491">
    <property type="entry name" value="Vps35_C"/>
</dbReference>
<dbReference type="PIRSF" id="PIRSF009375">
    <property type="entry name" value="Retromer_Vps35"/>
    <property type="match status" value="1"/>
</dbReference>
<evidence type="ECO:0000256" key="1">
    <source>
        <dbReference type="ARBA" id="ARBA00004170"/>
    </source>
</evidence>
<comment type="subcellular location">
    <subcellularLocation>
        <location evidence="1">Membrane</location>
        <topology evidence="1">Peripheral membrane protein</topology>
    </subcellularLocation>
</comment>
<name>A0A7S1KNC8_9EUKA</name>
<dbReference type="Pfam" id="PF03635">
    <property type="entry name" value="Vps35"/>
    <property type="match status" value="1"/>
</dbReference>
<dbReference type="AlphaFoldDB" id="A0A7S1KNC8"/>
<dbReference type="Gene3D" id="1.25.40.660">
    <property type="entry name" value="Vacuolar protein sorting-associated protein 35, helical subcomplex Vps35-C"/>
    <property type="match status" value="1"/>
</dbReference>
<dbReference type="GO" id="GO:0030906">
    <property type="term" value="C:retromer, cargo-selective complex"/>
    <property type="evidence" value="ECO:0007669"/>
    <property type="project" value="InterPro"/>
</dbReference>
<dbReference type="EMBL" id="HBGD01003636">
    <property type="protein sequence ID" value="CAD9079762.1"/>
    <property type="molecule type" value="Transcribed_RNA"/>
</dbReference>